<evidence type="ECO:0000256" key="1">
    <source>
        <dbReference type="ARBA" id="ARBA00022801"/>
    </source>
</evidence>
<keyword evidence="6" id="KW-1185">Reference proteome</keyword>
<gene>
    <name evidence="5" type="ORF">H8S01_09225</name>
</gene>
<dbReference type="InterPro" id="IPR050695">
    <property type="entry name" value="N-acetylmuramoyl_amidase_3"/>
</dbReference>
<evidence type="ECO:0000259" key="4">
    <source>
        <dbReference type="SMART" id="SM00646"/>
    </source>
</evidence>
<dbReference type="Pfam" id="PF01520">
    <property type="entry name" value="Amidase_3"/>
    <property type="match status" value="1"/>
</dbReference>
<dbReference type="CDD" id="cd02696">
    <property type="entry name" value="MurNAc-LAA"/>
    <property type="match status" value="1"/>
</dbReference>
<keyword evidence="3" id="KW-0472">Membrane</keyword>
<comment type="caution">
    <text evidence="5">The sequence shown here is derived from an EMBL/GenBank/DDBJ whole genome shotgun (WGS) entry which is preliminary data.</text>
</comment>
<dbReference type="PANTHER" id="PTHR30404">
    <property type="entry name" value="N-ACETYLMURAMOYL-L-ALANINE AMIDASE"/>
    <property type="match status" value="1"/>
</dbReference>
<feature type="compositionally biased region" description="Basic and acidic residues" evidence="2">
    <location>
        <begin position="61"/>
        <end position="75"/>
    </location>
</feature>
<sequence length="271" mass="29340">MGKKTLNRNKKENPPKRWDKIIGAVTLLTIVIFGFIIYNDYNGSSSKTASVNAEKNTVKQTESEKVTKAETDTKKNSNRTQVQGNPTVCIDAAHGGSSTGGASGNYTEKAITLSVALKVKEYLEESGVNVVMTRTSDKDVTNEQRVKTCNDSKASAMVSIHMNSADKTVTAKGAECWVHTKKPADSQKLAEDVLKQLKSEAGFNDRGVKYGTVADNQENYYINSHSSCASMVLQLGFITDSTDVKLVTDKLDTTATAIADGIVEYLNGKAH</sequence>
<feature type="region of interest" description="Disordered" evidence="2">
    <location>
        <begin position="46"/>
        <end position="83"/>
    </location>
</feature>
<feature type="compositionally biased region" description="Polar residues" evidence="2">
    <location>
        <begin position="46"/>
        <end position="60"/>
    </location>
</feature>
<dbReference type="Gene3D" id="3.40.630.40">
    <property type="entry name" value="Zn-dependent exopeptidases"/>
    <property type="match status" value="1"/>
</dbReference>
<feature type="transmembrane region" description="Helical" evidence="3">
    <location>
        <begin position="21"/>
        <end position="38"/>
    </location>
</feature>
<dbReference type="Proteomes" id="UP000628463">
    <property type="component" value="Unassembled WGS sequence"/>
</dbReference>
<dbReference type="RefSeq" id="WP_186836997.1">
    <property type="nucleotide sequence ID" value="NZ_JACOPD010000006.1"/>
</dbReference>
<evidence type="ECO:0000256" key="3">
    <source>
        <dbReference type="SAM" id="Phobius"/>
    </source>
</evidence>
<organism evidence="5 6">
    <name type="scientific">Lachnospira hominis</name>
    <name type="common">ex Liu et al. 2021</name>
    <dbReference type="NCBI Taxonomy" id="2763051"/>
    <lineage>
        <taxon>Bacteria</taxon>
        <taxon>Bacillati</taxon>
        <taxon>Bacillota</taxon>
        <taxon>Clostridia</taxon>
        <taxon>Lachnospirales</taxon>
        <taxon>Lachnospiraceae</taxon>
        <taxon>Lachnospira</taxon>
    </lineage>
</organism>
<dbReference type="SMART" id="SM00646">
    <property type="entry name" value="Ami_3"/>
    <property type="match status" value="1"/>
</dbReference>
<accession>A0ABR7G123</accession>
<keyword evidence="3" id="KW-1133">Transmembrane helix</keyword>
<dbReference type="PANTHER" id="PTHR30404:SF0">
    <property type="entry name" value="N-ACETYLMURAMOYL-L-ALANINE AMIDASE AMIC"/>
    <property type="match status" value="1"/>
</dbReference>
<evidence type="ECO:0000313" key="6">
    <source>
        <dbReference type="Proteomes" id="UP000628463"/>
    </source>
</evidence>
<feature type="domain" description="MurNAc-LAA" evidence="4">
    <location>
        <begin position="146"/>
        <end position="263"/>
    </location>
</feature>
<keyword evidence="1" id="KW-0378">Hydrolase</keyword>
<reference evidence="5 6" key="1">
    <citation type="submission" date="2020-08" db="EMBL/GenBank/DDBJ databases">
        <title>Genome public.</title>
        <authorList>
            <person name="Liu C."/>
            <person name="Sun Q."/>
        </authorList>
    </citation>
    <scope>NUCLEOTIDE SEQUENCE [LARGE SCALE GENOMIC DNA]</scope>
    <source>
        <strain evidence="5 6">NSJ-43</strain>
    </source>
</reference>
<protein>
    <submittedName>
        <fullName evidence="5">N-acetylmuramoyl-L-alanine amidase</fullName>
    </submittedName>
</protein>
<dbReference type="EMBL" id="JACOPD010000006">
    <property type="protein sequence ID" value="MBC5681140.1"/>
    <property type="molecule type" value="Genomic_DNA"/>
</dbReference>
<proteinExistence type="predicted"/>
<dbReference type="InterPro" id="IPR002508">
    <property type="entry name" value="MurNAc-LAA_cat"/>
</dbReference>
<dbReference type="SUPFAM" id="SSF53187">
    <property type="entry name" value="Zn-dependent exopeptidases"/>
    <property type="match status" value="1"/>
</dbReference>
<evidence type="ECO:0000256" key="2">
    <source>
        <dbReference type="SAM" id="MobiDB-lite"/>
    </source>
</evidence>
<keyword evidence="3" id="KW-0812">Transmembrane</keyword>
<evidence type="ECO:0000313" key="5">
    <source>
        <dbReference type="EMBL" id="MBC5681140.1"/>
    </source>
</evidence>
<name>A0ABR7G123_9FIRM</name>